<dbReference type="EMBL" id="JAWDGP010003784">
    <property type="protein sequence ID" value="KAK3770925.1"/>
    <property type="molecule type" value="Genomic_DNA"/>
</dbReference>
<evidence type="ECO:0000313" key="3">
    <source>
        <dbReference type="Proteomes" id="UP001283361"/>
    </source>
</evidence>
<name>A0AAE1DIE4_9GAST</name>
<accession>A0AAE1DIE4</accession>
<comment type="caution">
    <text evidence="2">The sequence shown here is derived from an EMBL/GenBank/DDBJ whole genome shotgun (WGS) entry which is preliminary data.</text>
</comment>
<proteinExistence type="predicted"/>
<dbReference type="Proteomes" id="UP001283361">
    <property type="component" value="Unassembled WGS sequence"/>
</dbReference>
<organism evidence="2 3">
    <name type="scientific">Elysia crispata</name>
    <name type="common">lettuce slug</name>
    <dbReference type="NCBI Taxonomy" id="231223"/>
    <lineage>
        <taxon>Eukaryota</taxon>
        <taxon>Metazoa</taxon>
        <taxon>Spiralia</taxon>
        <taxon>Lophotrochozoa</taxon>
        <taxon>Mollusca</taxon>
        <taxon>Gastropoda</taxon>
        <taxon>Heterobranchia</taxon>
        <taxon>Euthyneura</taxon>
        <taxon>Panpulmonata</taxon>
        <taxon>Sacoglossa</taxon>
        <taxon>Placobranchoidea</taxon>
        <taxon>Plakobranchidae</taxon>
        <taxon>Elysia</taxon>
    </lineage>
</organism>
<keyword evidence="1" id="KW-0812">Transmembrane</keyword>
<keyword evidence="1" id="KW-0472">Membrane</keyword>
<gene>
    <name evidence="2" type="ORF">RRG08_032860</name>
</gene>
<evidence type="ECO:0000313" key="2">
    <source>
        <dbReference type="EMBL" id="KAK3770925.1"/>
    </source>
</evidence>
<keyword evidence="1" id="KW-1133">Transmembrane helix</keyword>
<sequence length="99" mass="11541">MKDDLLLGFGIPGVILLLFILLCILCPTFRQTILKYINFCNGAEFFHSSRPYYPREEQRRRHQEAEPPVATGQEEEELKVLTIDDMNVKIKNMKNIQTV</sequence>
<evidence type="ECO:0000256" key="1">
    <source>
        <dbReference type="SAM" id="Phobius"/>
    </source>
</evidence>
<dbReference type="AlphaFoldDB" id="A0AAE1DIE4"/>
<keyword evidence="3" id="KW-1185">Reference proteome</keyword>
<feature type="transmembrane region" description="Helical" evidence="1">
    <location>
        <begin position="6"/>
        <end position="26"/>
    </location>
</feature>
<protein>
    <submittedName>
        <fullName evidence="2">Uncharacterized protein</fullName>
    </submittedName>
</protein>
<reference evidence="2" key="1">
    <citation type="journal article" date="2023" name="G3 (Bethesda)">
        <title>A reference genome for the long-term kleptoplast-retaining sea slug Elysia crispata morphotype clarki.</title>
        <authorList>
            <person name="Eastman K.E."/>
            <person name="Pendleton A.L."/>
            <person name="Shaikh M.A."/>
            <person name="Suttiyut T."/>
            <person name="Ogas R."/>
            <person name="Tomko P."/>
            <person name="Gavelis G."/>
            <person name="Widhalm J.R."/>
            <person name="Wisecaver J.H."/>
        </authorList>
    </citation>
    <scope>NUCLEOTIDE SEQUENCE</scope>
    <source>
        <strain evidence="2">ECLA1</strain>
    </source>
</reference>